<evidence type="ECO:0000313" key="13">
    <source>
        <dbReference type="Ensembl" id="ENSORLP00020023764.1"/>
    </source>
</evidence>
<dbReference type="Pfam" id="PF00059">
    <property type="entry name" value="Lectin_C"/>
    <property type="match status" value="8"/>
</dbReference>
<evidence type="ECO:0000256" key="2">
    <source>
        <dbReference type="ARBA" id="ARBA00022692"/>
    </source>
</evidence>
<feature type="domain" description="C-type lectin" evidence="11">
    <location>
        <begin position="625"/>
        <end position="740"/>
    </location>
</feature>
<dbReference type="PROSITE" id="PS50231">
    <property type="entry name" value="RICIN_B_LECTIN"/>
    <property type="match status" value="1"/>
</dbReference>
<feature type="transmembrane region" description="Helical" evidence="9">
    <location>
        <begin position="1368"/>
        <end position="1390"/>
    </location>
</feature>
<dbReference type="Gene3D" id="2.10.10.10">
    <property type="entry name" value="Fibronectin, type II, collagen-binding"/>
    <property type="match status" value="1"/>
</dbReference>
<evidence type="ECO:0000256" key="4">
    <source>
        <dbReference type="ARBA" id="ARBA00022989"/>
    </source>
</evidence>
<dbReference type="GO" id="GO:0016020">
    <property type="term" value="C:membrane"/>
    <property type="evidence" value="ECO:0007669"/>
    <property type="project" value="UniProtKB-SubCell"/>
</dbReference>
<dbReference type="InterPro" id="IPR001304">
    <property type="entry name" value="C-type_lectin-like"/>
</dbReference>
<dbReference type="FunFam" id="3.10.100.10:FF:000117">
    <property type="entry name" value="Mannose receptor, C type 1b"/>
    <property type="match status" value="1"/>
</dbReference>
<dbReference type="FunFam" id="3.10.100.10:FF:000027">
    <property type="entry name" value="Mannose receptor, C type 1"/>
    <property type="match status" value="1"/>
</dbReference>
<accession>A0A3P9LSN5</accession>
<evidence type="ECO:0000256" key="10">
    <source>
        <dbReference type="SAM" id="SignalP"/>
    </source>
</evidence>
<evidence type="ECO:0000256" key="7">
    <source>
        <dbReference type="ARBA" id="ARBA00023180"/>
    </source>
</evidence>
<evidence type="ECO:0000256" key="8">
    <source>
        <dbReference type="PROSITE-ProRule" id="PRU00479"/>
    </source>
</evidence>
<dbReference type="InterPro" id="IPR013806">
    <property type="entry name" value="Kringle-like"/>
</dbReference>
<evidence type="ECO:0000256" key="9">
    <source>
        <dbReference type="SAM" id="Phobius"/>
    </source>
</evidence>
<feature type="signal peptide" evidence="10">
    <location>
        <begin position="1"/>
        <end position="19"/>
    </location>
</feature>
<evidence type="ECO:0000256" key="5">
    <source>
        <dbReference type="ARBA" id="ARBA00023136"/>
    </source>
</evidence>
<dbReference type="InterPro" id="IPR000562">
    <property type="entry name" value="FN_type2_dom"/>
</dbReference>
<feature type="chain" id="PRO_5018089581" evidence="10">
    <location>
        <begin position="20"/>
        <end position="1440"/>
    </location>
</feature>
<dbReference type="FunFam" id="3.10.100.10:FF:000014">
    <property type="entry name" value="Macrophage mannose receptor 1"/>
    <property type="match status" value="1"/>
</dbReference>
<keyword evidence="5 9" id="KW-0472">Membrane</keyword>
<dbReference type="InterPro" id="IPR036943">
    <property type="entry name" value="FN_type2_sf"/>
</dbReference>
<feature type="domain" description="C-type lectin" evidence="11">
    <location>
        <begin position="1228"/>
        <end position="1341"/>
    </location>
</feature>
<feature type="domain" description="C-type lectin" evidence="11">
    <location>
        <begin position="481"/>
        <end position="596"/>
    </location>
</feature>
<dbReference type="InterPro" id="IPR016187">
    <property type="entry name" value="CTDL_fold"/>
</dbReference>
<reference key="1">
    <citation type="journal article" date="2007" name="Nature">
        <title>The medaka draft genome and insights into vertebrate genome evolution.</title>
        <authorList>
            <person name="Kasahara M."/>
            <person name="Naruse K."/>
            <person name="Sasaki S."/>
            <person name="Nakatani Y."/>
            <person name="Qu W."/>
            <person name="Ahsan B."/>
            <person name="Yamada T."/>
            <person name="Nagayasu Y."/>
            <person name="Doi K."/>
            <person name="Kasai Y."/>
            <person name="Jindo T."/>
            <person name="Kobayashi D."/>
            <person name="Shimada A."/>
            <person name="Toyoda A."/>
            <person name="Kuroki Y."/>
            <person name="Fujiyama A."/>
            <person name="Sasaki T."/>
            <person name="Shimizu A."/>
            <person name="Asakawa S."/>
            <person name="Shimizu N."/>
            <person name="Hashimoto S."/>
            <person name="Yang J."/>
            <person name="Lee Y."/>
            <person name="Matsushima K."/>
            <person name="Sugano S."/>
            <person name="Sakaizumi M."/>
            <person name="Narita T."/>
            <person name="Ohishi K."/>
            <person name="Haga S."/>
            <person name="Ohta F."/>
            <person name="Nomoto H."/>
            <person name="Nogata K."/>
            <person name="Morishita T."/>
            <person name="Endo T."/>
            <person name="Shin-I T."/>
            <person name="Takeda H."/>
            <person name="Morishita S."/>
            <person name="Kohara Y."/>
        </authorList>
    </citation>
    <scope>NUCLEOTIDE SEQUENCE [LARGE SCALE GENOMIC DNA]</scope>
    <source>
        <strain>Hd-rR</strain>
    </source>
</reference>
<keyword evidence="10" id="KW-0732">Signal</keyword>
<dbReference type="FunFam" id="3.10.100.10:FF:000128">
    <property type="entry name" value="Mannose receptor, C type 1b"/>
    <property type="match status" value="1"/>
</dbReference>
<dbReference type="CDD" id="cd00037">
    <property type="entry name" value="CLECT"/>
    <property type="match status" value="8"/>
</dbReference>
<dbReference type="SUPFAM" id="SSF50370">
    <property type="entry name" value="Ricin B-like lectins"/>
    <property type="match status" value="1"/>
</dbReference>
<dbReference type="InterPro" id="IPR016186">
    <property type="entry name" value="C-type_lectin-like/link_sf"/>
</dbReference>
<keyword evidence="4 9" id="KW-1133">Transmembrane helix</keyword>
<dbReference type="Proteomes" id="UP000265180">
    <property type="component" value="Chromosome 17"/>
</dbReference>
<evidence type="ECO:0000259" key="11">
    <source>
        <dbReference type="PROSITE" id="PS50041"/>
    </source>
</evidence>
<feature type="domain" description="C-type lectin" evidence="11">
    <location>
        <begin position="1085"/>
        <end position="1196"/>
    </location>
</feature>
<dbReference type="SUPFAM" id="SSF56436">
    <property type="entry name" value="C-type lectin-like"/>
    <property type="match status" value="8"/>
</dbReference>
<proteinExistence type="predicted"/>
<dbReference type="FunFam" id="3.10.100.10:FF:000121">
    <property type="entry name" value="Mannose receptor, C type 1b"/>
    <property type="match status" value="1"/>
</dbReference>
<dbReference type="CDD" id="cd00062">
    <property type="entry name" value="FN2"/>
    <property type="match status" value="1"/>
</dbReference>
<dbReference type="PROSITE" id="PS51092">
    <property type="entry name" value="FN2_2"/>
    <property type="match status" value="1"/>
</dbReference>
<comment type="subcellular location">
    <subcellularLocation>
        <location evidence="1">Membrane</location>
        <topology evidence="1">Single-pass membrane protein</topology>
    </subcellularLocation>
</comment>
<reference evidence="13" key="3">
    <citation type="submission" date="2025-08" db="UniProtKB">
        <authorList>
            <consortium name="Ensembl"/>
        </authorList>
    </citation>
    <scope>IDENTIFICATION</scope>
    <source>
        <strain evidence="13">HNI</strain>
    </source>
</reference>
<evidence type="ECO:0000256" key="6">
    <source>
        <dbReference type="ARBA" id="ARBA00023157"/>
    </source>
</evidence>
<dbReference type="InterPro" id="IPR035992">
    <property type="entry name" value="Ricin_B-like_lectins"/>
</dbReference>
<evidence type="ECO:0000256" key="3">
    <source>
        <dbReference type="ARBA" id="ARBA00022737"/>
    </source>
</evidence>
<dbReference type="Pfam" id="PF00040">
    <property type="entry name" value="fn2"/>
    <property type="match status" value="1"/>
</dbReference>
<reference evidence="13" key="4">
    <citation type="submission" date="2025-09" db="UniProtKB">
        <authorList>
            <consortium name="Ensembl"/>
        </authorList>
    </citation>
    <scope>IDENTIFICATION</scope>
    <source>
        <strain evidence="13">HNI</strain>
    </source>
</reference>
<protein>
    <submittedName>
        <fullName evidence="13">Mannose receptor, C type 1b</fullName>
    </submittedName>
</protein>
<dbReference type="Gene3D" id="2.80.10.50">
    <property type="match status" value="1"/>
</dbReference>
<keyword evidence="2 9" id="KW-0812">Transmembrane</keyword>
<dbReference type="InterPro" id="IPR050111">
    <property type="entry name" value="C-type_lectin/snaclec_domain"/>
</dbReference>
<name>A0A3P9LSN5_ORYLA</name>
<keyword evidence="7" id="KW-0325">Glycoprotein</keyword>
<feature type="domain" description="C-type lectin" evidence="11">
    <location>
        <begin position="342"/>
        <end position="458"/>
    </location>
</feature>
<evidence type="ECO:0000256" key="1">
    <source>
        <dbReference type="ARBA" id="ARBA00004167"/>
    </source>
</evidence>
<feature type="domain" description="C-type lectin" evidence="11">
    <location>
        <begin position="199"/>
        <end position="318"/>
    </location>
</feature>
<reference evidence="13 14" key="2">
    <citation type="submission" date="2017-04" db="EMBL/GenBank/DDBJ databases">
        <title>CpG methylation of centromeres and impact of large insertions on vertebrate speciation.</title>
        <authorList>
            <person name="Ichikawa K."/>
            <person name="Yoshimura J."/>
            <person name="Morishita S."/>
        </authorList>
    </citation>
    <scope>NUCLEOTIDE SEQUENCE</scope>
    <source>
        <strain evidence="13 14">HNI</strain>
    </source>
</reference>
<organism evidence="13 14">
    <name type="scientific">Oryzias latipes</name>
    <name type="common">Japanese rice fish</name>
    <name type="synonym">Japanese killifish</name>
    <dbReference type="NCBI Taxonomy" id="8090"/>
    <lineage>
        <taxon>Eukaryota</taxon>
        <taxon>Metazoa</taxon>
        <taxon>Chordata</taxon>
        <taxon>Craniata</taxon>
        <taxon>Vertebrata</taxon>
        <taxon>Euteleostomi</taxon>
        <taxon>Actinopterygii</taxon>
        <taxon>Neopterygii</taxon>
        <taxon>Teleostei</taxon>
        <taxon>Neoteleostei</taxon>
        <taxon>Acanthomorphata</taxon>
        <taxon>Ovalentaria</taxon>
        <taxon>Atherinomorphae</taxon>
        <taxon>Beloniformes</taxon>
        <taxon>Adrianichthyidae</taxon>
        <taxon>Oryziinae</taxon>
        <taxon>Oryzias</taxon>
    </lineage>
</organism>
<dbReference type="FunFam" id="3.10.100.10:FF:000022">
    <property type="entry name" value="Mannose receptor C-type 1"/>
    <property type="match status" value="1"/>
</dbReference>
<dbReference type="Gene3D" id="3.10.100.10">
    <property type="entry name" value="Mannose-Binding Protein A, subunit A"/>
    <property type="match status" value="8"/>
</dbReference>
<feature type="domain" description="Fibronectin type-II" evidence="12">
    <location>
        <begin position="141"/>
        <end position="188"/>
    </location>
</feature>
<dbReference type="SUPFAM" id="SSF57440">
    <property type="entry name" value="Kringle-like"/>
    <property type="match status" value="1"/>
</dbReference>
<dbReference type="InterPro" id="IPR018378">
    <property type="entry name" value="C-type_lectin_CS"/>
</dbReference>
<comment type="caution">
    <text evidence="8">Lacks conserved residue(s) required for the propagation of feature annotation.</text>
</comment>
<keyword evidence="6" id="KW-1015">Disulfide bond</keyword>
<feature type="domain" description="C-type lectin" evidence="11">
    <location>
        <begin position="768"/>
        <end position="882"/>
    </location>
</feature>
<dbReference type="PROSITE" id="PS00615">
    <property type="entry name" value="C_TYPE_LECTIN_1"/>
    <property type="match status" value="2"/>
</dbReference>
<dbReference type="SMART" id="SM00034">
    <property type="entry name" value="CLECT"/>
    <property type="match status" value="8"/>
</dbReference>
<evidence type="ECO:0000259" key="12">
    <source>
        <dbReference type="PROSITE" id="PS51092"/>
    </source>
</evidence>
<dbReference type="PANTHER" id="PTHR22803">
    <property type="entry name" value="MANNOSE, PHOSPHOLIPASE, LECTIN RECEPTOR RELATED"/>
    <property type="match status" value="1"/>
</dbReference>
<feature type="domain" description="C-type lectin" evidence="11">
    <location>
        <begin position="910"/>
        <end position="1063"/>
    </location>
</feature>
<sequence>MRIFCITFVLLFKSLQCLAKDDSAFQIINKATAFFLELRWTTNDRLLVHQKNKCVGAQGQSVGAEVKLYDCDEDSELQKWECRNQTLLGLKGKELFIEIRTDHSAVLSKTTGPNSHFTISGTFDGACARTYREMFTTGGTAAGKPCMFPFMYGNQWYSDCTMTDHTELWCAVETYYSSDSDKWGVCPTNSRQSWIKHPKTGAYYQLNSDAALTWAEAESSCKQQNATLLSLTDPHQEAYVTAILTSGRMEEGYKFWIGLTLDPEHGWKWSSQNPFRYLNWDSGYPLSSPGHVCGFADGTADYSWRNSVCSKRLGYICCSHGGPAVPTKAPEAGLCTAPWISYNGRCYQLYRSQKTWSDAQLTCRKEEGDLVSIHNVEEQSFIFSELGYVPTDELWIGLNDRTTEGLFDWSDQSAVRFTSWEFGKPGVQENQEDCVLIRGQKGNWADSVCEEKHGFICMKKSEASGSEILQEEGCQTGWKRFGSYCYLVGSETKTFDEARMICDHSQSYLADVSTSVDNAFLTSLVGLRPEKHFWLGLSNQREINVFVWTNTKRVRFTHWNAEMPGDRQGCVAMATGHHAGLWDVLPCANKEKYICKQLAKGAVVTPHPTTVPVQTCTVGWTKLPSGNFCFKFFGDKKTWYEARDYCTAIGGDLLSFHSKDDLVAGRGRHSRAWIGLSAPNLDLGYLWSDGSPVNFQHWSNGEPNNKNNIESCTEFSMYGWDMEGSWNDNQCEKYNSWFCQIPLGVTPKPPPDPVTPDYNTTSDGWLEWKGNQYFINQKSLSMEEARQFCKQFHGDLATINSYNENAFLWKRISRSHGNYWIGLNVDFDGTRVWMDQSEVIYQQWDEGQPDYKHYDEQCVIMRVEDGVWHDYNCGFEHKSICKRSGPPHANSTVAPTVTPKGGCEFPWRKFQSKCYNIVKDQRITWFNARQTCRGMNANLASIDSREVQAFLLTQMADAATTDLWIGFHKLHGGEFYWSNGRKRSFVNLLERNFRNPFRDYHPYQIKRPVFFHDDELHFQDYVHFSEMHRSDRDKCAVINTNPSLGIGKWIPQFCNDTNAFVCLRDVDPKSPDSPEPTTPTGYTKIFNDSFKSFPQNMTWDGAQKYCAGDGANLASIKTEWAQAYVELQVAKLKRPVWIGLNKDRTSSYFRFIAGSRLKFVNWNENEPRSDQSCVYVDVGGKWKTSSCNQTYHFVCMKSSDVLPVQPSNFPGVCPDDPNPSSQHYWIPFRGHCYTFFTKLENWPEASTDCSKHGGMIVSIEDPSEQDFIETELQNYKDQHNSFWLGLYKTHKGTWQWLDRTVMDYTNWDSHQPGMATYAEIATSDGMWKTGRPWNKRPYICKTAKILPPKSLPSTDDAVPQPHQARDHIALTVVVICAAAAVGAVIVIYVFRKSRHHLAVPPSMPNIINPLFFSGKQLETDADVDQLVENAKENPQVVKVK</sequence>
<dbReference type="FunFam" id="2.80.10.50:FF:000032">
    <property type="entry name" value="macrophage mannose receptor 1"/>
    <property type="match status" value="1"/>
</dbReference>
<dbReference type="Ensembl" id="ENSORLT00020008714.1">
    <property type="protein sequence ID" value="ENSORLP00020023764.1"/>
    <property type="gene ID" value="ENSORLG00020004781.1"/>
</dbReference>
<dbReference type="PROSITE" id="PS50041">
    <property type="entry name" value="C_TYPE_LECTIN_2"/>
    <property type="match status" value="8"/>
</dbReference>
<keyword evidence="3" id="KW-0677">Repeat</keyword>
<evidence type="ECO:0000313" key="14">
    <source>
        <dbReference type="Proteomes" id="UP000265180"/>
    </source>
</evidence>
<dbReference type="SMART" id="SM00059">
    <property type="entry name" value="FN2"/>
    <property type="match status" value="1"/>
</dbReference>